<evidence type="ECO:0000313" key="1">
    <source>
        <dbReference type="EMBL" id="EKB47980.1"/>
    </source>
</evidence>
<dbReference type="RefSeq" id="WP_009186425.1">
    <property type="nucleotide sequence ID" value="NZ_AMGM01000077.1"/>
</dbReference>
<name>K1KUW5_CECL9</name>
<evidence type="ECO:0000313" key="2">
    <source>
        <dbReference type="Proteomes" id="UP000004478"/>
    </source>
</evidence>
<accession>K1KUW5</accession>
<dbReference type="Proteomes" id="UP000004478">
    <property type="component" value="Unassembled WGS sequence"/>
</dbReference>
<keyword evidence="2" id="KW-1185">Reference proteome</keyword>
<comment type="caution">
    <text evidence="1">The sequence shown here is derived from an EMBL/GenBank/DDBJ whole genome shotgun (WGS) entry which is preliminary data.</text>
</comment>
<proteinExistence type="predicted"/>
<dbReference type="AlphaFoldDB" id="K1KUW5"/>
<protein>
    <submittedName>
        <fullName evidence="1">Uncharacterized protein</fullName>
    </submittedName>
</protein>
<gene>
    <name evidence="1" type="ORF">B879_03408</name>
</gene>
<reference evidence="1 2" key="1">
    <citation type="journal article" date="2012" name="J. Bacteriol.">
        <title>Draft Genome Sequence of Cecembia lonarensis Strain LW9T, Isolated from Lonar Lake, a Haloalkaline Lake in India.</title>
        <authorList>
            <person name="Shivaji S."/>
            <person name="Ara S."/>
            <person name="Singh A."/>
            <person name="Pinnaka A.K."/>
        </authorList>
    </citation>
    <scope>NUCLEOTIDE SEQUENCE [LARGE SCALE GENOMIC DNA]</scope>
    <source>
        <strain evidence="1 2">LW9</strain>
    </source>
</reference>
<dbReference type="OrthoDB" id="2575320at2"/>
<sequence length="188" mass="21786">MTQNKKLDLVFLSQSKSFFARFHQQSGIVEEIFLEVANAFPQSKLKRSFDQAKGCKISKGNQLQGLPYQVLDLVRDFSHEKGFNIRFLHWWGFGLYLFLTYGKQTKKEFSSVWVKNFPDFNVNAAISPFAYPEIIKSPIGFEQLSIDDVLFSPDQLQLWKKIQLNEAPEVTAADLIKITEDILYYHAH</sequence>
<organism evidence="1 2">
    <name type="scientific">Cecembia lonarensis (strain CCUG 58316 / KCTC 22772 / LW9)</name>
    <dbReference type="NCBI Taxonomy" id="1225176"/>
    <lineage>
        <taxon>Bacteria</taxon>
        <taxon>Pseudomonadati</taxon>
        <taxon>Bacteroidota</taxon>
        <taxon>Cytophagia</taxon>
        <taxon>Cytophagales</taxon>
        <taxon>Cyclobacteriaceae</taxon>
        <taxon>Cecembia</taxon>
    </lineage>
</organism>
<dbReference type="EMBL" id="AMGM01000077">
    <property type="protein sequence ID" value="EKB47980.1"/>
    <property type="molecule type" value="Genomic_DNA"/>
</dbReference>